<dbReference type="InterPro" id="IPR027417">
    <property type="entry name" value="P-loop_NTPase"/>
</dbReference>
<dbReference type="SUPFAM" id="SSF52540">
    <property type="entry name" value="P-loop containing nucleoside triphosphate hydrolases"/>
    <property type="match status" value="1"/>
</dbReference>
<dbReference type="PANTHER" id="PTHR43977">
    <property type="entry name" value="STRUCTURAL MAINTENANCE OF CHROMOSOMES PROTEIN 3"/>
    <property type="match status" value="1"/>
</dbReference>
<dbReference type="GO" id="GO:0007059">
    <property type="term" value="P:chromosome segregation"/>
    <property type="evidence" value="ECO:0007669"/>
    <property type="project" value="UniProtKB-UniRule"/>
</dbReference>
<dbReference type="GO" id="GO:0030261">
    <property type="term" value="P:chromosome condensation"/>
    <property type="evidence" value="ECO:0007669"/>
    <property type="project" value="InterPro"/>
</dbReference>
<keyword evidence="4 6" id="KW-0175">Coiled coil</keyword>
<feature type="region of interest" description="Disordered" evidence="7">
    <location>
        <begin position="716"/>
        <end position="736"/>
    </location>
</feature>
<feature type="compositionally biased region" description="Basic and acidic residues" evidence="7">
    <location>
        <begin position="266"/>
        <end position="276"/>
    </location>
</feature>
<comment type="function">
    <text evidence="6">Required for chromosome condensation and partitioning.</text>
</comment>
<comment type="similarity">
    <text evidence="6">Belongs to the SMC family.</text>
</comment>
<evidence type="ECO:0000256" key="5">
    <source>
        <dbReference type="ARBA" id="ARBA00023125"/>
    </source>
</evidence>
<feature type="coiled-coil region" evidence="6">
    <location>
        <begin position="170"/>
        <end position="211"/>
    </location>
</feature>
<dbReference type="InterPro" id="IPR024704">
    <property type="entry name" value="SMC"/>
</dbReference>
<sequence>MRLDRIRLSGFKSFVDATPVVLGSGITAIVGPNGCGKSNIIDAVRWVMGERSARHLRGGSMADVIFSGSGSRRPVGQASIELVFDNADGSLGGQYAGFAEISIRRQVNRDGQSAYFLNGSRCRRRDITEVFLGTGLGSRSYSIIEQGTISRLIEARPETLRAYLEEAAGISLYKERRQETERRMRDTRGNLDRLEDMRGEVARRLERLNDQARTAERYRALKAEERQRQVELTLLRIRRLEADSATLASELAAEETALEARLAGQRRSERDTESLRAEQTASSDHLNAVQARYYELGSALAALEQQLRHDRDTRARSERELEQIREAIRENDTALADDRREAQTLAQTIATETRGLAEADGVLSAADADVTAATRRLEAAREARDAVVGAQADAERQNELEQTRIEQIEARQREQNQRLERIDAERQALETTAMDTTDDDGERIDALESERTDRVECLAMIDQSLAKTRGERDPIQAELDAQRAALTRDQARLTSLQTLQDEALGSDQAIARWLSDRGIDARRRLVDQLDVTPGWERAVEWVLERALQALESTDAEVAGGRQALPTSGEVMLFAPPSAMSSRDSAPSPRSLAAQVAGPEAAIDLLRGVYGAADAEQAREWLADLPPGASVITPEGHWYGRGWLRLRATPDDPQAGVVARARAIEVVTDRIESTQAAIDDAATRLGVVDTRLDDLDARHQAMLDRRHALDRELAAAHARRESAQTRRAADRAQHERLSAERAELVEAMTAGASALDGARGRQRQARAEADTAAQRRRPVDDDCQSARTALDAAREAATTARERRQAVALRLERARTAHQSREQAIARLEQQDERLRVRVDELQTTIDALADPDQTREAERQSLLAQRAESETALANARRTLDDREEALRRLDRERLEAEQAVRERREACESLRHRRVEIEARLTTRREELESMPVTIDAVARDLSSDARESDHVAELERLSGAIEALGPINLAAIDEQAELAERKDYLDAQHTDLNAALETLENAIQRIDRETRERFQATFDEVSAGLQRLFPTLFGGGEAYLELTGADLLETGVTLMARPPGKRITNIHLLSGGEKALAAVALVFAIFELNPAPFCMLDEVDAPLDEANVGRFCDLLRTLSDRVQFIVITHNRITMEAASHLAGVTMAEPGVSRLVTVDVAAAVEMTNADT</sequence>
<dbReference type="PIRSF" id="PIRSF005719">
    <property type="entry name" value="SMC"/>
    <property type="match status" value="1"/>
</dbReference>
<dbReference type="NCBIfam" id="TIGR02168">
    <property type="entry name" value="SMC_prok_B"/>
    <property type="match status" value="1"/>
</dbReference>
<dbReference type="GO" id="GO:0005524">
    <property type="term" value="F:ATP binding"/>
    <property type="evidence" value="ECO:0007669"/>
    <property type="project" value="UniProtKB-UniRule"/>
</dbReference>
<protein>
    <recommendedName>
        <fullName evidence="6">Chromosome partition protein Smc</fullName>
    </recommendedName>
</protein>
<evidence type="ECO:0000256" key="6">
    <source>
        <dbReference type="HAMAP-Rule" id="MF_01894"/>
    </source>
</evidence>
<organism evidence="10 11">
    <name type="scientific">Spiribacter vilamensis</name>
    <dbReference type="NCBI Taxonomy" id="531306"/>
    <lineage>
        <taxon>Bacteria</taxon>
        <taxon>Pseudomonadati</taxon>
        <taxon>Pseudomonadota</taxon>
        <taxon>Gammaproteobacteria</taxon>
        <taxon>Chromatiales</taxon>
        <taxon>Ectothiorhodospiraceae</taxon>
        <taxon>Spiribacter</taxon>
    </lineage>
</organism>
<evidence type="ECO:0000313" key="10">
    <source>
        <dbReference type="EMBL" id="RZU98841.1"/>
    </source>
</evidence>
<keyword evidence="3 6" id="KW-0067">ATP-binding</keyword>
<dbReference type="Gene3D" id="3.40.50.300">
    <property type="entry name" value="P-loop containing nucleotide triphosphate hydrolases"/>
    <property type="match status" value="2"/>
</dbReference>
<keyword evidence="1 6" id="KW-0963">Cytoplasm</keyword>
<evidence type="ECO:0000256" key="7">
    <source>
        <dbReference type="SAM" id="MobiDB-lite"/>
    </source>
</evidence>
<feature type="binding site" evidence="6">
    <location>
        <begin position="32"/>
        <end position="39"/>
    </location>
    <ligand>
        <name>ATP</name>
        <dbReference type="ChEBI" id="CHEBI:30616"/>
    </ligand>
</feature>
<keyword evidence="5 6" id="KW-0238">DNA-binding</keyword>
<dbReference type="OrthoDB" id="9808768at2"/>
<feature type="coiled-coil region" evidence="6">
    <location>
        <begin position="810"/>
        <end position="907"/>
    </location>
</feature>
<dbReference type="InterPro" id="IPR010935">
    <property type="entry name" value="SMC_hinge"/>
</dbReference>
<gene>
    <name evidence="6" type="primary">smc</name>
    <name evidence="10" type="ORF">EV698_1103</name>
</gene>
<dbReference type="Proteomes" id="UP000292298">
    <property type="component" value="Unassembled WGS sequence"/>
</dbReference>
<feature type="domain" description="SMC hinge" evidence="9">
    <location>
        <begin position="523"/>
        <end position="619"/>
    </location>
</feature>
<evidence type="ECO:0000256" key="3">
    <source>
        <dbReference type="ARBA" id="ARBA00022840"/>
    </source>
</evidence>
<dbReference type="GO" id="GO:0007062">
    <property type="term" value="P:sister chromatid cohesion"/>
    <property type="evidence" value="ECO:0007669"/>
    <property type="project" value="InterPro"/>
</dbReference>
<proteinExistence type="inferred from homology"/>
<evidence type="ECO:0000259" key="8">
    <source>
        <dbReference type="Pfam" id="PF02463"/>
    </source>
</evidence>
<comment type="caution">
    <text evidence="10">The sequence shown here is derived from an EMBL/GenBank/DDBJ whole genome shotgun (WGS) entry which is preliminary data.</text>
</comment>
<evidence type="ECO:0000259" key="9">
    <source>
        <dbReference type="Pfam" id="PF06470"/>
    </source>
</evidence>
<comment type="subunit">
    <text evidence="6">Homodimer.</text>
</comment>
<evidence type="ECO:0000256" key="1">
    <source>
        <dbReference type="ARBA" id="ARBA00022490"/>
    </source>
</evidence>
<keyword evidence="2 6" id="KW-0547">Nucleotide-binding</keyword>
<comment type="subcellular location">
    <subcellularLocation>
        <location evidence="6">Cytoplasm</location>
    </subcellularLocation>
</comment>
<feature type="coiled-coil region" evidence="6">
    <location>
        <begin position="363"/>
        <end position="432"/>
    </location>
</feature>
<dbReference type="GO" id="GO:0016887">
    <property type="term" value="F:ATP hydrolysis activity"/>
    <property type="evidence" value="ECO:0007669"/>
    <property type="project" value="InterPro"/>
</dbReference>
<comment type="domain">
    <text evidence="6">Contains large globular domains required for ATP hydrolysis at each terminus and a third globular domain forming a flexible hinge near the middle of the molecule. These domains are separated by coiled-coil structures.</text>
</comment>
<dbReference type="GO" id="GO:0005694">
    <property type="term" value="C:chromosome"/>
    <property type="evidence" value="ECO:0007669"/>
    <property type="project" value="InterPro"/>
</dbReference>
<feature type="domain" description="RecF/RecN/SMC N-terminal" evidence="8">
    <location>
        <begin position="3"/>
        <end position="1153"/>
    </location>
</feature>
<feature type="region of interest" description="Disordered" evidence="7">
    <location>
        <begin position="752"/>
        <end position="783"/>
    </location>
</feature>
<dbReference type="EMBL" id="SHLI01000001">
    <property type="protein sequence ID" value="RZU98841.1"/>
    <property type="molecule type" value="Genomic_DNA"/>
</dbReference>
<evidence type="ECO:0000256" key="4">
    <source>
        <dbReference type="ARBA" id="ARBA00023054"/>
    </source>
</evidence>
<dbReference type="GO" id="GO:0003677">
    <property type="term" value="F:DNA binding"/>
    <property type="evidence" value="ECO:0007669"/>
    <property type="project" value="UniProtKB-UniRule"/>
</dbReference>
<dbReference type="HAMAP" id="MF_01894">
    <property type="entry name" value="Smc_prok"/>
    <property type="match status" value="1"/>
</dbReference>
<dbReference type="AlphaFoldDB" id="A0A4Q8D0I0"/>
<feature type="region of interest" description="Disordered" evidence="7">
    <location>
        <begin position="262"/>
        <end position="283"/>
    </location>
</feature>
<name>A0A4Q8D0I0_9GAMM</name>
<dbReference type="GO" id="GO:0005737">
    <property type="term" value="C:cytoplasm"/>
    <property type="evidence" value="ECO:0007669"/>
    <property type="project" value="UniProtKB-SubCell"/>
</dbReference>
<dbReference type="RefSeq" id="WP_130503123.1">
    <property type="nucleotide sequence ID" value="NZ_SHLI01000001.1"/>
</dbReference>
<dbReference type="Pfam" id="PF02463">
    <property type="entry name" value="SMC_N"/>
    <property type="match status" value="1"/>
</dbReference>
<keyword evidence="11" id="KW-1185">Reference proteome</keyword>
<dbReference type="InterPro" id="IPR003395">
    <property type="entry name" value="RecF/RecN/SMC_N"/>
</dbReference>
<feature type="coiled-coil region" evidence="6">
    <location>
        <begin position="300"/>
        <end position="334"/>
    </location>
</feature>
<reference evidence="10 11" key="1">
    <citation type="submission" date="2019-02" db="EMBL/GenBank/DDBJ databases">
        <title>Genomic Encyclopedia of Type Strains, Phase IV (KMG-IV): sequencing the most valuable type-strain genomes for metagenomic binning, comparative biology and taxonomic classification.</title>
        <authorList>
            <person name="Goeker M."/>
        </authorList>
    </citation>
    <scope>NUCLEOTIDE SEQUENCE [LARGE SCALE GENOMIC DNA]</scope>
    <source>
        <strain evidence="10 11">DSM 21056</strain>
    </source>
</reference>
<accession>A0A4Q8D0I0</accession>
<dbReference type="GO" id="GO:0006260">
    <property type="term" value="P:DNA replication"/>
    <property type="evidence" value="ECO:0007669"/>
    <property type="project" value="UniProtKB-UniRule"/>
</dbReference>
<dbReference type="InterPro" id="IPR011890">
    <property type="entry name" value="SMC_prok"/>
</dbReference>
<evidence type="ECO:0000313" key="11">
    <source>
        <dbReference type="Proteomes" id="UP000292298"/>
    </source>
</evidence>
<evidence type="ECO:0000256" key="2">
    <source>
        <dbReference type="ARBA" id="ARBA00022741"/>
    </source>
</evidence>
<dbReference type="Pfam" id="PF06470">
    <property type="entry name" value="SMC_hinge"/>
    <property type="match status" value="1"/>
</dbReference>